<evidence type="ECO:0000256" key="1">
    <source>
        <dbReference type="ARBA" id="ARBA00022723"/>
    </source>
</evidence>
<name>A0A2H4SV50_CORMI</name>
<dbReference type="OrthoDB" id="1924787at2759"/>
<gene>
    <name evidence="5" type="ORF">A9K55_001160</name>
</gene>
<dbReference type="SMART" id="SM00906">
    <property type="entry name" value="Fungal_trans"/>
    <property type="match status" value="1"/>
</dbReference>
<dbReference type="PANTHER" id="PTHR31668:SF4">
    <property type="entry name" value="TRANSCRIPTIONAL ACTIVATOR PROTEIN DAL81"/>
    <property type="match status" value="1"/>
</dbReference>
<dbReference type="Proteomes" id="UP000323067">
    <property type="component" value="Chromosome ii"/>
</dbReference>
<dbReference type="Pfam" id="PF04082">
    <property type="entry name" value="Fungal_trans"/>
    <property type="match status" value="1"/>
</dbReference>
<dbReference type="InterPro" id="IPR050797">
    <property type="entry name" value="Carb_Metab_Trans_Reg"/>
</dbReference>
<dbReference type="InterPro" id="IPR001138">
    <property type="entry name" value="Zn2Cys6_DnaBD"/>
</dbReference>
<proteinExistence type="predicted"/>
<evidence type="ECO:0000313" key="5">
    <source>
        <dbReference type="EMBL" id="ATY66976.1"/>
    </source>
</evidence>
<dbReference type="GO" id="GO:0003677">
    <property type="term" value="F:DNA binding"/>
    <property type="evidence" value="ECO:0007669"/>
    <property type="project" value="InterPro"/>
</dbReference>
<evidence type="ECO:0000256" key="2">
    <source>
        <dbReference type="ARBA" id="ARBA00023242"/>
    </source>
</evidence>
<dbReference type="GO" id="GO:0008270">
    <property type="term" value="F:zinc ion binding"/>
    <property type="evidence" value="ECO:0007669"/>
    <property type="project" value="InterPro"/>
</dbReference>
<reference evidence="5 6" key="1">
    <citation type="journal article" date="2017" name="BMC Genomics">
        <title>Chromosome level assembly and secondary metabolite potential of the parasitic fungus Cordyceps militaris.</title>
        <authorList>
            <person name="Kramer G.J."/>
            <person name="Nodwell J.R."/>
        </authorList>
    </citation>
    <scope>NUCLEOTIDE SEQUENCE [LARGE SCALE GENOMIC DNA]</scope>
    <source>
        <strain evidence="5 6">ATCC 34164</strain>
    </source>
</reference>
<feature type="domain" description="Zn(2)-C6 fungal-type" evidence="4">
    <location>
        <begin position="21"/>
        <end position="53"/>
    </location>
</feature>
<keyword evidence="2" id="KW-0539">Nucleus</keyword>
<feature type="compositionally biased region" description="Low complexity" evidence="3">
    <location>
        <begin position="199"/>
        <end position="215"/>
    </location>
</feature>
<dbReference type="CDD" id="cd12148">
    <property type="entry name" value="fungal_TF_MHR"/>
    <property type="match status" value="1"/>
</dbReference>
<dbReference type="VEuPathDB" id="FungiDB:CCM_03628"/>
<feature type="region of interest" description="Disordered" evidence="3">
    <location>
        <begin position="190"/>
        <end position="245"/>
    </location>
</feature>
<dbReference type="PROSITE" id="PS00463">
    <property type="entry name" value="ZN2_CY6_FUNGAL_1"/>
    <property type="match status" value="1"/>
</dbReference>
<keyword evidence="1" id="KW-0479">Metal-binding</keyword>
<dbReference type="SUPFAM" id="SSF57701">
    <property type="entry name" value="Zn2/Cys6 DNA-binding domain"/>
    <property type="match status" value="1"/>
</dbReference>
<evidence type="ECO:0000313" key="6">
    <source>
        <dbReference type="Proteomes" id="UP000323067"/>
    </source>
</evidence>
<dbReference type="CDD" id="cd00067">
    <property type="entry name" value="GAL4"/>
    <property type="match status" value="1"/>
</dbReference>
<organism evidence="5 6">
    <name type="scientific">Cordyceps militaris</name>
    <name type="common">Caterpillar fungus</name>
    <name type="synonym">Clavaria militaris</name>
    <dbReference type="NCBI Taxonomy" id="73501"/>
    <lineage>
        <taxon>Eukaryota</taxon>
        <taxon>Fungi</taxon>
        <taxon>Dikarya</taxon>
        <taxon>Ascomycota</taxon>
        <taxon>Pezizomycotina</taxon>
        <taxon>Sordariomycetes</taxon>
        <taxon>Hypocreomycetidae</taxon>
        <taxon>Hypocreales</taxon>
        <taxon>Cordycipitaceae</taxon>
        <taxon>Cordyceps</taxon>
    </lineage>
</organism>
<feature type="compositionally biased region" description="Basic and acidic residues" evidence="3">
    <location>
        <begin position="64"/>
        <end position="73"/>
    </location>
</feature>
<dbReference type="GO" id="GO:0001080">
    <property type="term" value="P:nitrogen catabolite activation of transcription from RNA polymerase II promoter"/>
    <property type="evidence" value="ECO:0007669"/>
    <property type="project" value="TreeGrafter"/>
</dbReference>
<evidence type="ECO:0000256" key="3">
    <source>
        <dbReference type="SAM" id="MobiDB-lite"/>
    </source>
</evidence>
<dbReference type="AlphaFoldDB" id="A0A2H4SV50"/>
<protein>
    <submittedName>
        <fullName evidence="5">Fungal specific transcription factor domain</fullName>
    </submittedName>
</protein>
<sequence>MNEARSLEGNARKYRSKKQRPCDLCRTRKIHCKLQADGAECELCRRLERRCTFVLGPLRRKYRARDGKEDELPRRRRASENQFEVPASGNGPPALNAAEANQTEGMSMDLGDGDLWALPADMRQPFAIQDMSSIMGYYGLGGNGGGIFSASNGASGIGSDGIGMMFTEPSADLGLDPGFIPAALSPTNLNTSRLIRQGTPSTSTSSGSHSEANSSINQPLQPGDEFSRRESTAQQVLAHDHNSQSSSWPVEFSLEAKKGYSNHLIGLSCESDPFLLKHYKYNAYDNYHMFRLDFRRVGNDAQTWSRREMPSSGTQPITAHVPMQFMMSDEAIWKEDLKATERYLSGEGTEAADQALLNKIIEPELGRILVKLYSRFVHPRYPVLSFTDLRRMLDPNTILHVPVGIRSVVYALAAPFTFLDDELSVSNGYLAVPTDDLWDVAHRSFQRDSCFSHLSLLQLCLLMLHMPPQNLVVAEPSKFWALSCSAVAIAENLGVNVDPKDWKLPREEVILRRRLWWLTYVGHTWHALVCGRPSHIHESNWCVSSLTEDDFEQGPQDPTIREAVAQHTPICLAQCELGVIAADVLKEFYSVRANYSESLTLTALLSRAQRLRTRIESWRQTLPFLSKPVLELNEQDFENGAILRLQHLTLEMLIFRALLRPLSNDQVSSLEKCQEPISTIYENCHVCASIATEMVSMLRAKHFASFWPHYTRYQLCYVSTLLLLILAQSATREMAVRNKTLLDKWRDTLRMQARAWPLARLAAMRLDASFWKGISSVIHGAGPESPAVQLLKESESAKEGTEAPS</sequence>
<dbReference type="VEuPathDB" id="FungiDB:A9K55_001160"/>
<feature type="region of interest" description="Disordered" evidence="3">
    <location>
        <begin position="64"/>
        <end position="97"/>
    </location>
</feature>
<dbReference type="EMBL" id="CP023327">
    <property type="protein sequence ID" value="ATY66976.1"/>
    <property type="molecule type" value="Genomic_DNA"/>
</dbReference>
<dbReference type="GO" id="GO:0000981">
    <property type="term" value="F:DNA-binding transcription factor activity, RNA polymerase II-specific"/>
    <property type="evidence" value="ECO:0007669"/>
    <property type="project" value="InterPro"/>
</dbReference>
<dbReference type="PROSITE" id="PS50048">
    <property type="entry name" value="ZN2_CY6_FUNGAL_2"/>
    <property type="match status" value="1"/>
</dbReference>
<dbReference type="PANTHER" id="PTHR31668">
    <property type="entry name" value="GLUCOSE TRANSPORT TRANSCRIPTION REGULATOR RGT1-RELATED-RELATED"/>
    <property type="match status" value="1"/>
</dbReference>
<dbReference type="GO" id="GO:0005634">
    <property type="term" value="C:nucleus"/>
    <property type="evidence" value="ECO:0007669"/>
    <property type="project" value="TreeGrafter"/>
</dbReference>
<evidence type="ECO:0000259" key="4">
    <source>
        <dbReference type="PROSITE" id="PS50048"/>
    </source>
</evidence>
<dbReference type="InterPro" id="IPR007219">
    <property type="entry name" value="XnlR_reg_dom"/>
</dbReference>
<accession>A0A2H4SV50</accession>
<dbReference type="InterPro" id="IPR036864">
    <property type="entry name" value="Zn2-C6_fun-type_DNA-bd_sf"/>
</dbReference>
<dbReference type="GO" id="GO:0006351">
    <property type="term" value="P:DNA-templated transcription"/>
    <property type="evidence" value="ECO:0007669"/>
    <property type="project" value="InterPro"/>
</dbReference>